<evidence type="ECO:0000256" key="2">
    <source>
        <dbReference type="PROSITE-ProRule" id="PRU00358"/>
    </source>
</evidence>
<name>A0A1V8TVX4_9PEZI</name>
<keyword evidence="1 2" id="KW-0539">Nucleus</keyword>
<dbReference type="EMBL" id="NAJO01000001">
    <property type="protein sequence ID" value="OQO15342.1"/>
    <property type="molecule type" value="Genomic_DNA"/>
</dbReference>
<accession>A0A1V8TVX4</accession>
<proteinExistence type="predicted"/>
<dbReference type="OrthoDB" id="2270193at2759"/>
<feature type="region of interest" description="Disordered" evidence="3">
    <location>
        <begin position="117"/>
        <end position="168"/>
    </location>
</feature>
<dbReference type="InParanoid" id="A0A1V8TVX4"/>
<gene>
    <name evidence="5" type="ORF">B0A48_00725</name>
</gene>
<dbReference type="PANTHER" id="PTHR14140:SF27">
    <property type="entry name" value="OS04G0289800 PROTEIN"/>
    <property type="match status" value="1"/>
</dbReference>
<evidence type="ECO:0000313" key="5">
    <source>
        <dbReference type="EMBL" id="OQO15342.1"/>
    </source>
</evidence>
<dbReference type="SMART" id="SM00466">
    <property type="entry name" value="SRA"/>
    <property type="match status" value="1"/>
</dbReference>
<comment type="caution">
    <text evidence="5">The sequence shown here is derived from an EMBL/GenBank/DDBJ whole genome shotgun (WGS) entry which is preliminary data.</text>
</comment>
<protein>
    <recommendedName>
        <fullName evidence="4">YDG domain-containing protein</fullName>
    </recommendedName>
</protein>
<evidence type="ECO:0000259" key="4">
    <source>
        <dbReference type="PROSITE" id="PS51015"/>
    </source>
</evidence>
<evidence type="ECO:0000256" key="1">
    <source>
        <dbReference type="ARBA" id="ARBA00023242"/>
    </source>
</evidence>
<organism evidence="5 6">
    <name type="scientific">Cryoendolithus antarcticus</name>
    <dbReference type="NCBI Taxonomy" id="1507870"/>
    <lineage>
        <taxon>Eukaryota</taxon>
        <taxon>Fungi</taxon>
        <taxon>Dikarya</taxon>
        <taxon>Ascomycota</taxon>
        <taxon>Pezizomycotina</taxon>
        <taxon>Dothideomycetes</taxon>
        <taxon>Dothideomycetidae</taxon>
        <taxon>Cladosporiales</taxon>
        <taxon>Cladosporiaceae</taxon>
        <taxon>Cryoendolithus</taxon>
    </lineage>
</organism>
<keyword evidence="6" id="KW-1185">Reference proteome</keyword>
<feature type="compositionally biased region" description="Low complexity" evidence="3">
    <location>
        <begin position="338"/>
        <end position="350"/>
    </location>
</feature>
<dbReference type="Gene3D" id="2.30.280.10">
    <property type="entry name" value="SRA-YDG"/>
    <property type="match status" value="1"/>
</dbReference>
<dbReference type="Proteomes" id="UP000192596">
    <property type="component" value="Unassembled WGS sequence"/>
</dbReference>
<feature type="domain" description="YDG" evidence="4">
    <location>
        <begin position="194"/>
        <end position="334"/>
    </location>
</feature>
<dbReference type="STRING" id="1507870.A0A1V8TVX4"/>
<comment type="subcellular location">
    <subcellularLocation>
        <location evidence="2">Nucleus</location>
    </subcellularLocation>
</comment>
<dbReference type="InterPro" id="IPR036987">
    <property type="entry name" value="SRA-YDG_sf"/>
</dbReference>
<dbReference type="GO" id="GO:0061630">
    <property type="term" value="F:ubiquitin protein ligase activity"/>
    <property type="evidence" value="ECO:0007669"/>
    <property type="project" value="TreeGrafter"/>
</dbReference>
<evidence type="ECO:0000256" key="3">
    <source>
        <dbReference type="SAM" id="MobiDB-lite"/>
    </source>
</evidence>
<dbReference type="SUPFAM" id="SSF88697">
    <property type="entry name" value="PUA domain-like"/>
    <property type="match status" value="1"/>
</dbReference>
<sequence length="369" mass="40780">MAAPQHDALDIDPTFVANTTKARIDEIVRQRKNVIQALALQSKKAQAPIIPETDVKDASFLRWLDQEVSMTEAVRKASQVHAAMKLIYGDTYFFEPRFKTYAQQLNDNWVAENWGKGEVSDESETESPPLSPSTSRSSRSNASGDEPTVPRRVPSPTNRHFRPGGIMYGAKRTGGVRKGWMLDDRYQKKSAKVYGHNDIKVGQWYPSQLLAIFNGAHGQKQAGIAGHVDTAAWSVVVSGKYSALDRDEGDMILYPGSNSADVTDPKKPMPSSTGTQALKASHRVGHPVRVLRAAGKPTWGPLAGLRYDGLYSVTGMETPINEKGGMYERFRLERPPGQVSLQSLQDQSSSTGRPTAKELRDYDTINDKY</sequence>
<evidence type="ECO:0000313" key="6">
    <source>
        <dbReference type="Proteomes" id="UP000192596"/>
    </source>
</evidence>
<feature type="compositionally biased region" description="Low complexity" evidence="3">
    <location>
        <begin position="126"/>
        <end position="140"/>
    </location>
</feature>
<dbReference type="GO" id="GO:0005634">
    <property type="term" value="C:nucleus"/>
    <property type="evidence" value="ECO:0007669"/>
    <property type="project" value="UniProtKB-SubCell"/>
</dbReference>
<dbReference type="InterPro" id="IPR015947">
    <property type="entry name" value="PUA-like_sf"/>
</dbReference>
<dbReference type="PANTHER" id="PTHR14140">
    <property type="entry name" value="E3 UBIQUITIN-PROTEIN LIGASE UHRF-RELATED"/>
    <property type="match status" value="1"/>
</dbReference>
<dbReference type="Pfam" id="PF02182">
    <property type="entry name" value="SAD_SRA"/>
    <property type="match status" value="1"/>
</dbReference>
<feature type="region of interest" description="Disordered" evidence="3">
    <location>
        <begin position="257"/>
        <end position="282"/>
    </location>
</feature>
<dbReference type="AlphaFoldDB" id="A0A1V8TVX4"/>
<dbReference type="InterPro" id="IPR045134">
    <property type="entry name" value="UHRF1/2-like"/>
</dbReference>
<feature type="compositionally biased region" description="Basic and acidic residues" evidence="3">
    <location>
        <begin position="355"/>
        <end position="369"/>
    </location>
</feature>
<reference evidence="6" key="1">
    <citation type="submission" date="2017-03" db="EMBL/GenBank/DDBJ databases">
        <title>Genomes of endolithic fungi from Antarctica.</title>
        <authorList>
            <person name="Coleine C."/>
            <person name="Masonjones S."/>
            <person name="Stajich J.E."/>
        </authorList>
    </citation>
    <scope>NUCLEOTIDE SEQUENCE [LARGE SCALE GENOMIC DNA]</scope>
    <source>
        <strain evidence="6">CCFEE 5527</strain>
    </source>
</reference>
<dbReference type="InterPro" id="IPR003105">
    <property type="entry name" value="SRA_YDG"/>
</dbReference>
<dbReference type="PROSITE" id="PS51015">
    <property type="entry name" value="YDG"/>
    <property type="match status" value="1"/>
</dbReference>
<dbReference type="GO" id="GO:0016567">
    <property type="term" value="P:protein ubiquitination"/>
    <property type="evidence" value="ECO:0007669"/>
    <property type="project" value="TreeGrafter"/>
</dbReference>
<dbReference type="GO" id="GO:0044027">
    <property type="term" value="P:negative regulation of gene expression via chromosomal CpG island methylation"/>
    <property type="evidence" value="ECO:0007669"/>
    <property type="project" value="TreeGrafter"/>
</dbReference>
<feature type="region of interest" description="Disordered" evidence="3">
    <location>
        <begin position="337"/>
        <end position="369"/>
    </location>
</feature>